<gene>
    <name evidence="2" type="ORF">WMW72_32725</name>
</gene>
<evidence type="ECO:0000313" key="3">
    <source>
        <dbReference type="Proteomes" id="UP001469365"/>
    </source>
</evidence>
<keyword evidence="3" id="KW-1185">Reference proteome</keyword>
<accession>A0ABU9DUV1</accession>
<evidence type="ECO:0000256" key="1">
    <source>
        <dbReference type="SAM" id="Phobius"/>
    </source>
</evidence>
<keyword evidence="1" id="KW-0472">Membrane</keyword>
<keyword evidence="1" id="KW-1133">Transmembrane helix</keyword>
<evidence type="ECO:0000313" key="2">
    <source>
        <dbReference type="EMBL" id="MEK8132656.1"/>
    </source>
</evidence>
<comment type="caution">
    <text evidence="2">The sequence shown here is derived from an EMBL/GenBank/DDBJ whole genome shotgun (WGS) entry which is preliminary data.</text>
</comment>
<sequence length="64" mass="7134">MAAFSPLQTTVKLSIDGTTKETCCDCPIIWMISLVFVLMMTFISQFVSFCMMAVAERFTPATVK</sequence>
<proteinExistence type="predicted"/>
<dbReference type="Proteomes" id="UP001469365">
    <property type="component" value="Unassembled WGS sequence"/>
</dbReference>
<protein>
    <submittedName>
        <fullName evidence="2">Uncharacterized protein</fullName>
    </submittedName>
</protein>
<organism evidence="2 3">
    <name type="scientific">Paenibacillus filicis</name>
    <dbReference type="NCBI Taxonomy" id="669464"/>
    <lineage>
        <taxon>Bacteria</taxon>
        <taxon>Bacillati</taxon>
        <taxon>Bacillota</taxon>
        <taxon>Bacilli</taxon>
        <taxon>Bacillales</taxon>
        <taxon>Paenibacillaceae</taxon>
        <taxon>Paenibacillus</taxon>
    </lineage>
</organism>
<dbReference type="EMBL" id="JBBPCC010000033">
    <property type="protein sequence ID" value="MEK8132656.1"/>
    <property type="molecule type" value="Genomic_DNA"/>
</dbReference>
<feature type="transmembrane region" description="Helical" evidence="1">
    <location>
        <begin position="28"/>
        <end position="55"/>
    </location>
</feature>
<keyword evidence="1" id="KW-0812">Transmembrane</keyword>
<reference evidence="2 3" key="1">
    <citation type="submission" date="2024-04" db="EMBL/GenBank/DDBJ databases">
        <title>draft genome sequnece of Paenibacillus filicis.</title>
        <authorList>
            <person name="Kim D.-U."/>
        </authorList>
    </citation>
    <scope>NUCLEOTIDE SEQUENCE [LARGE SCALE GENOMIC DNA]</scope>
    <source>
        <strain evidence="2 3">KACC14197</strain>
    </source>
</reference>
<name>A0ABU9DUV1_9BACL</name>